<keyword evidence="1" id="KW-0812">Transmembrane</keyword>
<keyword evidence="1" id="KW-0472">Membrane</keyword>
<organism evidence="2 3">
    <name type="scientific">Mycobacterium numidiamassiliense</name>
    <dbReference type="NCBI Taxonomy" id="1841861"/>
    <lineage>
        <taxon>Bacteria</taxon>
        <taxon>Bacillati</taxon>
        <taxon>Actinomycetota</taxon>
        <taxon>Actinomycetes</taxon>
        <taxon>Mycobacteriales</taxon>
        <taxon>Mycobacteriaceae</taxon>
        <taxon>Mycobacterium</taxon>
    </lineage>
</organism>
<evidence type="ECO:0008006" key="4">
    <source>
        <dbReference type="Google" id="ProtNLM"/>
    </source>
</evidence>
<gene>
    <name evidence="2" type="ORF">MNAB215_2028</name>
</gene>
<proteinExistence type="predicted"/>
<dbReference type="RefSeq" id="WP_077078742.1">
    <property type="nucleotide sequence ID" value="NZ_FUEZ01000004.1"/>
</dbReference>
<keyword evidence="1" id="KW-1133">Transmembrane helix</keyword>
<accession>A0A2U3P836</accession>
<name>A0A2U3P836_9MYCO</name>
<reference evidence="2 3" key="1">
    <citation type="submission" date="2017-01" db="EMBL/GenBank/DDBJ databases">
        <authorList>
            <consortium name="Urmite Genomes"/>
        </authorList>
    </citation>
    <scope>NUCLEOTIDE SEQUENCE [LARGE SCALE GENOMIC DNA]</scope>
    <source>
        <strain evidence="2 3">AB215</strain>
    </source>
</reference>
<feature type="transmembrane region" description="Helical" evidence="1">
    <location>
        <begin position="20"/>
        <end position="52"/>
    </location>
</feature>
<protein>
    <recommendedName>
        <fullName evidence="4">Transmembrane protein</fullName>
    </recommendedName>
</protein>
<evidence type="ECO:0000313" key="3">
    <source>
        <dbReference type="Proteomes" id="UP000240424"/>
    </source>
</evidence>
<keyword evidence="3" id="KW-1185">Reference proteome</keyword>
<sequence>MLQTTNSEHRGSPVGEVVWIAAGIIMLMAFGDALVVLALAFAIAAMAGIWWVNHAASQRAQRNDAQLAPVTQLRARLTHHTPADARGPRAA</sequence>
<dbReference type="EMBL" id="FUEZ01000004">
    <property type="protein sequence ID" value="SPM39835.1"/>
    <property type="molecule type" value="Genomic_DNA"/>
</dbReference>
<evidence type="ECO:0000313" key="2">
    <source>
        <dbReference type="EMBL" id="SPM39835.1"/>
    </source>
</evidence>
<dbReference type="AlphaFoldDB" id="A0A2U3P836"/>
<dbReference type="Proteomes" id="UP000240424">
    <property type="component" value="Unassembled WGS sequence"/>
</dbReference>
<evidence type="ECO:0000256" key="1">
    <source>
        <dbReference type="SAM" id="Phobius"/>
    </source>
</evidence>